<dbReference type="GO" id="GO:0006102">
    <property type="term" value="P:isocitrate metabolic process"/>
    <property type="evidence" value="ECO:0007669"/>
    <property type="project" value="TreeGrafter"/>
</dbReference>
<dbReference type="InterPro" id="IPR011828">
    <property type="entry name" value="LEU3_arc"/>
</dbReference>
<evidence type="ECO:0000313" key="9">
    <source>
        <dbReference type="EMBL" id="TDA40571.1"/>
    </source>
</evidence>
<dbReference type="GO" id="GO:0006099">
    <property type="term" value="P:tricarboxylic acid cycle"/>
    <property type="evidence" value="ECO:0007669"/>
    <property type="project" value="TreeGrafter"/>
</dbReference>
<reference evidence="9 11" key="1">
    <citation type="journal article" date="2019" name="Nat. Microbiol.">
        <title>Expanding anaerobic alkane metabolism in the domain of Archaea.</title>
        <authorList>
            <person name="Wang Y."/>
            <person name="Wegener G."/>
            <person name="Hou J."/>
            <person name="Wang F."/>
            <person name="Xiao X."/>
        </authorList>
    </citation>
    <scope>NUCLEOTIDE SEQUENCE [LARGE SCALE GENOMIC DNA]</scope>
    <source>
        <strain evidence="9">WYZ-LMO11</strain>
    </source>
</reference>
<organism evidence="8 10">
    <name type="scientific">Thermoproteota archaeon</name>
    <dbReference type="NCBI Taxonomy" id="2056631"/>
    <lineage>
        <taxon>Archaea</taxon>
        <taxon>Thermoproteota</taxon>
    </lineage>
</organism>
<dbReference type="GO" id="GO:0019298">
    <property type="term" value="P:coenzyme B biosynthetic process"/>
    <property type="evidence" value="ECO:0007669"/>
    <property type="project" value="UniProtKB-ARBA"/>
</dbReference>
<name>A0A520KFA0_9CREN</name>
<dbReference type="AlphaFoldDB" id="A0A520KFA0"/>
<protein>
    <submittedName>
        <fullName evidence="8">Isocitrate/isopropylmalate dehydrogenase family protein</fullName>
    </submittedName>
</protein>
<comment type="cofactor">
    <cofactor evidence="1">
        <name>Mg(2+)</name>
        <dbReference type="ChEBI" id="CHEBI:18420"/>
    </cofactor>
</comment>
<dbReference type="PROSITE" id="PS00470">
    <property type="entry name" value="IDH_IMDH"/>
    <property type="match status" value="1"/>
</dbReference>
<evidence type="ECO:0000256" key="4">
    <source>
        <dbReference type="ARBA" id="ARBA00022842"/>
    </source>
</evidence>
<proteinExistence type="inferred from homology"/>
<dbReference type="GO" id="GO:0003862">
    <property type="term" value="F:3-isopropylmalate dehydrogenase activity"/>
    <property type="evidence" value="ECO:0007669"/>
    <property type="project" value="InterPro"/>
</dbReference>
<keyword evidence="4" id="KW-0460">Magnesium</keyword>
<reference evidence="8 10" key="2">
    <citation type="journal article" date="2019" name="Nat. Microbiol.">
        <title>Wide diversity of methane and short-chain alkane metabolisms in uncultured archaea.</title>
        <authorList>
            <person name="Borrel G."/>
            <person name="Adam P.S."/>
            <person name="McKay L.J."/>
            <person name="Chen L.X."/>
            <person name="Sierra-Garcia I.N."/>
            <person name="Sieber C.M."/>
            <person name="Letourneur Q."/>
            <person name="Ghozlane A."/>
            <person name="Andersen G.L."/>
            <person name="Li W.J."/>
            <person name="Hallam S.J."/>
            <person name="Muyzer G."/>
            <person name="de Oliveira V.M."/>
            <person name="Inskeep W.P."/>
            <person name="Banfield J.F."/>
            <person name="Gribaldo S."/>
        </authorList>
    </citation>
    <scope>NUCLEOTIDE SEQUENCE [LARGE SCALE GENOMIC DNA]</scope>
    <source>
        <strain evidence="8">Verst-YHS</strain>
    </source>
</reference>
<dbReference type="EMBL" id="QNVI01000002">
    <property type="protein sequence ID" value="TDA40571.1"/>
    <property type="molecule type" value="Genomic_DNA"/>
</dbReference>
<dbReference type="GO" id="GO:0004449">
    <property type="term" value="F:isocitrate dehydrogenase (NAD+) activity"/>
    <property type="evidence" value="ECO:0007669"/>
    <property type="project" value="TreeGrafter"/>
</dbReference>
<comment type="caution">
    <text evidence="8">The sequence shown here is derived from an EMBL/GenBank/DDBJ whole genome shotgun (WGS) entry which is preliminary data.</text>
</comment>
<dbReference type="FunFam" id="3.40.718.10:FF:000019">
    <property type="entry name" value="Homoisocitrate dehydrogenase"/>
    <property type="match status" value="1"/>
</dbReference>
<sequence>MKGDGIGPEITEATLKVLSALEEISSFKLDFIEIEGGDECLRRRGTALPEESIDIIRKTGVCLKGPVGESAADVIVKLRLLFDLYANLRPAKSYPGVPALRPDIDMLIVRENTEDLYKGYEFNIGDDAIALRVITKKGCQRIAEMAFKYAMSRRKKVTIVHKANVLRVTDGLFRNICLEVSKKFPEVKCEELYVDATAMHLIRRPQDFDVIVTTNLFGDILSDEAAQVCGSLGLAPGANIGDKYALFEPIHGSAPDIAGKKIANPISMILSAKMMLEYLGEKEAGSIIENAITKVLSEGKVLTRDLGGNATTDEITKEIIKKILK</sequence>
<dbReference type="PANTHER" id="PTHR11835:SF34">
    <property type="entry name" value="ISOCITRATE DEHYDROGENASE [NAD] SUBUNIT ALPHA, MITOCHONDRIAL"/>
    <property type="match status" value="1"/>
</dbReference>
<dbReference type="PANTHER" id="PTHR11835">
    <property type="entry name" value="DECARBOXYLATING DEHYDROGENASES-ISOCITRATE, ISOPROPYLMALATE, TARTRATE"/>
    <property type="match status" value="1"/>
</dbReference>
<evidence type="ECO:0000313" key="10">
    <source>
        <dbReference type="Proteomes" id="UP000316080"/>
    </source>
</evidence>
<feature type="domain" description="Isopropylmalate dehydrogenase-like" evidence="7">
    <location>
        <begin position="1"/>
        <end position="319"/>
    </location>
</feature>
<evidence type="ECO:0000259" key="7">
    <source>
        <dbReference type="SMART" id="SM01329"/>
    </source>
</evidence>
<dbReference type="SMART" id="SM01329">
    <property type="entry name" value="Iso_dh"/>
    <property type="match status" value="1"/>
</dbReference>
<keyword evidence="3" id="KW-0479">Metal-binding</keyword>
<evidence type="ECO:0000256" key="1">
    <source>
        <dbReference type="ARBA" id="ARBA00001946"/>
    </source>
</evidence>
<dbReference type="EMBL" id="RXIH01000032">
    <property type="protein sequence ID" value="RZN56027.1"/>
    <property type="molecule type" value="Genomic_DNA"/>
</dbReference>
<dbReference type="GO" id="GO:0000287">
    <property type="term" value="F:magnesium ion binding"/>
    <property type="evidence" value="ECO:0007669"/>
    <property type="project" value="InterPro"/>
</dbReference>
<gene>
    <name evidence="9" type="ORF">DSO09_00155</name>
    <name evidence="8" type="ORF">EF809_03845</name>
</gene>
<dbReference type="Proteomes" id="UP000317265">
    <property type="component" value="Unassembled WGS sequence"/>
</dbReference>
<keyword evidence="5" id="KW-0560">Oxidoreductase</keyword>
<evidence type="ECO:0000313" key="8">
    <source>
        <dbReference type="EMBL" id="RZN56027.1"/>
    </source>
</evidence>
<keyword evidence="6" id="KW-0520">NAD</keyword>
<accession>A0A520KFA0</accession>
<dbReference type="SUPFAM" id="SSF53659">
    <property type="entry name" value="Isocitrate/Isopropylmalate dehydrogenase-like"/>
    <property type="match status" value="1"/>
</dbReference>
<evidence type="ECO:0000256" key="6">
    <source>
        <dbReference type="ARBA" id="ARBA00023027"/>
    </source>
</evidence>
<dbReference type="InterPro" id="IPR024084">
    <property type="entry name" value="IsoPropMal-DH-like_dom"/>
</dbReference>
<dbReference type="GO" id="GO:0009098">
    <property type="term" value="P:L-leucine biosynthetic process"/>
    <property type="evidence" value="ECO:0007669"/>
    <property type="project" value="InterPro"/>
</dbReference>
<dbReference type="Pfam" id="PF00180">
    <property type="entry name" value="Iso_dh"/>
    <property type="match status" value="1"/>
</dbReference>
<dbReference type="Gene3D" id="3.40.718.10">
    <property type="entry name" value="Isopropylmalate Dehydrogenase"/>
    <property type="match status" value="1"/>
</dbReference>
<evidence type="ECO:0000256" key="2">
    <source>
        <dbReference type="ARBA" id="ARBA00007769"/>
    </source>
</evidence>
<dbReference type="NCBIfam" id="TIGR02088">
    <property type="entry name" value="LEU3_arch"/>
    <property type="match status" value="1"/>
</dbReference>
<dbReference type="InterPro" id="IPR019818">
    <property type="entry name" value="IsoCit/isopropylmalate_DH_CS"/>
</dbReference>
<dbReference type="GO" id="GO:0051287">
    <property type="term" value="F:NAD binding"/>
    <property type="evidence" value="ECO:0007669"/>
    <property type="project" value="InterPro"/>
</dbReference>
<evidence type="ECO:0000256" key="3">
    <source>
        <dbReference type="ARBA" id="ARBA00022723"/>
    </source>
</evidence>
<evidence type="ECO:0000313" key="11">
    <source>
        <dbReference type="Proteomes" id="UP000317265"/>
    </source>
</evidence>
<comment type="similarity">
    <text evidence="2">Belongs to the isocitrate and isopropylmalate dehydrogenases family.</text>
</comment>
<dbReference type="Proteomes" id="UP000316080">
    <property type="component" value="Unassembled WGS sequence"/>
</dbReference>
<evidence type="ECO:0000256" key="5">
    <source>
        <dbReference type="ARBA" id="ARBA00023002"/>
    </source>
</evidence>